<evidence type="ECO:0000313" key="4">
    <source>
        <dbReference type="Proteomes" id="UP000218267"/>
    </source>
</evidence>
<dbReference type="OrthoDB" id="273319at2"/>
<name>A0A1Y1CMD7_9BACT</name>
<dbReference type="GO" id="GO:0004553">
    <property type="term" value="F:hydrolase activity, hydrolyzing O-glycosyl compounds"/>
    <property type="evidence" value="ECO:0007669"/>
    <property type="project" value="UniProtKB-ARBA"/>
</dbReference>
<dbReference type="KEGG" id="mbas:ALGA_3288"/>
<dbReference type="GO" id="GO:0005975">
    <property type="term" value="P:carbohydrate metabolic process"/>
    <property type="evidence" value="ECO:0007669"/>
    <property type="project" value="UniProtKB-ARBA"/>
</dbReference>
<dbReference type="AlphaFoldDB" id="A0A1Y1CMD7"/>
<organism evidence="3 4">
    <name type="scientific">Labilibaculum antarcticum</name>
    <dbReference type="NCBI Taxonomy" id="1717717"/>
    <lineage>
        <taxon>Bacteria</taxon>
        <taxon>Pseudomonadati</taxon>
        <taxon>Bacteroidota</taxon>
        <taxon>Bacteroidia</taxon>
        <taxon>Marinilabiliales</taxon>
        <taxon>Marinifilaceae</taxon>
        <taxon>Labilibaculum</taxon>
    </lineage>
</organism>
<keyword evidence="1" id="KW-0732">Signal</keyword>
<accession>A0A1Y1CMD7</accession>
<dbReference type="GO" id="GO:0016829">
    <property type="term" value="F:lyase activity"/>
    <property type="evidence" value="ECO:0007669"/>
    <property type="project" value="UniProtKB-KW"/>
</dbReference>
<feature type="signal peptide" evidence="1">
    <location>
        <begin position="1"/>
        <end position="28"/>
    </location>
</feature>
<reference evidence="4" key="2">
    <citation type="journal article" date="2020" name="Antonie Van Leeuwenhoek">
        <title>Labilibaculum antarcticum sp. nov., a novel facultative anaerobic, psychrotorelant bacterium isolated from marine sediment of Antarctica.</title>
        <authorList>
            <person name="Watanabe M."/>
            <person name="Kojima H."/>
            <person name="Fukui M."/>
        </authorList>
    </citation>
    <scope>NUCLEOTIDE SEQUENCE [LARGE SCALE GENOMIC DNA]</scope>
    <source>
        <strain evidence="4">SPP2</strain>
    </source>
</reference>
<evidence type="ECO:0000256" key="1">
    <source>
        <dbReference type="SAM" id="SignalP"/>
    </source>
</evidence>
<evidence type="ECO:0000313" key="3">
    <source>
        <dbReference type="EMBL" id="BAX81588.1"/>
    </source>
</evidence>
<keyword evidence="4" id="KW-1185">Reference proteome</keyword>
<dbReference type="InterPro" id="IPR013320">
    <property type="entry name" value="ConA-like_dom_sf"/>
</dbReference>
<dbReference type="SUPFAM" id="SSF49899">
    <property type="entry name" value="Concanavalin A-like lectins/glucanases"/>
    <property type="match status" value="1"/>
</dbReference>
<dbReference type="Pfam" id="PF08787">
    <property type="entry name" value="Alginate_lyase2"/>
    <property type="match status" value="1"/>
</dbReference>
<evidence type="ECO:0000259" key="2">
    <source>
        <dbReference type="Pfam" id="PF08787"/>
    </source>
</evidence>
<sequence length="277" mass="31240">MILKNSFFKQIVRLSFFALLITFTLACSKENSTEEDSTEAKIEEPENDDENIASTKYPASILNLSCWEETLPISEIDDNDNPMDIYQPELEIFKHDTYFHVNSSEDGVVFRAHCGGVTTSGSGYPRSELREMNPNYAGSNSKASWSTTSGTHTMYIKQAITHLPDYKKHVVAGQIHDANDDVIVFRLENDKLFIDENGNDGPVLTSDYQLGDIFTVKFIAEEGGVKCYYNDEYIYTYKVNANGCYFKAGCYTQSNVSKGDKATAYGEVEIYDLWVSH</sequence>
<gene>
    <name evidence="3" type="ORF">ALGA_3288</name>
</gene>
<dbReference type="PROSITE" id="PS51257">
    <property type="entry name" value="PROKAR_LIPOPROTEIN"/>
    <property type="match status" value="1"/>
</dbReference>
<feature type="domain" description="Alginate lyase 2" evidence="2">
    <location>
        <begin position="62"/>
        <end position="277"/>
    </location>
</feature>
<dbReference type="Proteomes" id="UP000218267">
    <property type="component" value="Chromosome"/>
</dbReference>
<dbReference type="InterPro" id="IPR014895">
    <property type="entry name" value="Alginate_lyase_2"/>
</dbReference>
<keyword evidence="3" id="KW-0456">Lyase</keyword>
<feature type="chain" id="PRO_5012801731" evidence="1">
    <location>
        <begin position="29"/>
        <end position="277"/>
    </location>
</feature>
<dbReference type="EMBL" id="AP018042">
    <property type="protein sequence ID" value="BAX81588.1"/>
    <property type="molecule type" value="Genomic_DNA"/>
</dbReference>
<proteinExistence type="predicted"/>
<protein>
    <submittedName>
        <fullName evidence="3">Alginate lyase</fullName>
    </submittedName>
</protein>
<dbReference type="Gene3D" id="2.60.120.200">
    <property type="match status" value="1"/>
</dbReference>
<reference evidence="3 4" key="1">
    <citation type="journal article" date="2018" name="Mar. Genomics">
        <title>Complete genome sequence of Marinifilaceae bacterium strain SPP2, isolated from the Antarctic marine sediment.</title>
        <authorList>
            <person name="Watanabe M."/>
            <person name="Kojima H."/>
            <person name="Fukui M."/>
        </authorList>
    </citation>
    <scope>NUCLEOTIDE SEQUENCE [LARGE SCALE GENOMIC DNA]</scope>
    <source>
        <strain evidence="3 4">SPP2</strain>
    </source>
</reference>
<dbReference type="RefSeq" id="WP_145957658.1">
    <property type="nucleotide sequence ID" value="NZ_AP018042.1"/>
</dbReference>